<evidence type="ECO:0000313" key="9">
    <source>
        <dbReference type="Proteomes" id="UP000253845"/>
    </source>
</evidence>
<dbReference type="VEuPathDB" id="FungiDB:M747DRAFT_237486"/>
<comment type="similarity">
    <text evidence="2">Belongs to the ATP-dependent AMP-binding enzyme family.</text>
</comment>
<evidence type="ECO:0000259" key="6">
    <source>
        <dbReference type="Pfam" id="PF00501"/>
    </source>
</evidence>
<dbReference type="PANTHER" id="PTHR24096:SF317">
    <property type="entry name" value="ADENYLATE-FORMING ENZYME AFEA"/>
    <property type="match status" value="1"/>
</dbReference>
<dbReference type="InterPro" id="IPR000873">
    <property type="entry name" value="AMP-dep_synth/lig_dom"/>
</dbReference>
<reference evidence="8 9" key="1">
    <citation type="submission" date="2018-07" db="EMBL/GenBank/DDBJ databases">
        <title>Section-level genome sequencing of Aspergillus section Nigri to investigate inter- and intra-species variation.</title>
        <authorList>
            <consortium name="DOE Joint Genome Institute"/>
            <person name="Vesth T.C."/>
            <person name="Nybo J.L."/>
            <person name="Theobald S."/>
            <person name="Frisvad J.C."/>
            <person name="Larsen T.O."/>
            <person name="Nielsen K.F."/>
            <person name="Hoof J.B."/>
            <person name="Brandl J."/>
            <person name="Salamov A."/>
            <person name="Riley R."/>
            <person name="Gladden J.M."/>
            <person name="Phatale P."/>
            <person name="Nielsen M.T."/>
            <person name="Lyhne E.K."/>
            <person name="Kogle M.E."/>
            <person name="Strasser K."/>
            <person name="McDonnell E."/>
            <person name="Barry K."/>
            <person name="Clum A."/>
            <person name="Chen C."/>
            <person name="Nolan M."/>
            <person name="Sandor L."/>
            <person name="Kuo A."/>
            <person name="Lipzen A."/>
            <person name="Hainaut M."/>
            <person name="Drula E."/>
            <person name="Tsang A."/>
            <person name="Magnuson J.K."/>
            <person name="Henrissat B."/>
            <person name="Wiebenga A."/>
            <person name="Simmons B.A."/>
            <person name="Makela M.R."/>
            <person name="De vries R.P."/>
            <person name="Grigoriev I.V."/>
            <person name="Mortensen U.H."/>
            <person name="Baker S.E."/>
            <person name="Andersen M.R."/>
        </authorList>
    </citation>
    <scope>NUCLEOTIDE SEQUENCE [LARGE SCALE GENOMIC DNA]</scope>
    <source>
        <strain evidence="8 9">ATCC 13496</strain>
    </source>
</reference>
<keyword evidence="4" id="KW-0547">Nucleotide-binding</keyword>
<dbReference type="InterPro" id="IPR042099">
    <property type="entry name" value="ANL_N_sf"/>
</dbReference>
<dbReference type="PANTHER" id="PTHR24096">
    <property type="entry name" value="LONG-CHAIN-FATTY-ACID--COA LIGASE"/>
    <property type="match status" value="1"/>
</dbReference>
<dbReference type="SUPFAM" id="SSF56801">
    <property type="entry name" value="Acetyl-CoA synthetase-like"/>
    <property type="match status" value="1"/>
</dbReference>
<dbReference type="Gene3D" id="3.30.300.30">
    <property type="match status" value="1"/>
</dbReference>
<dbReference type="AlphaFoldDB" id="A0A370BXR0"/>
<dbReference type="Gene3D" id="3.40.50.12780">
    <property type="entry name" value="N-terminal domain of ligase-like"/>
    <property type="match status" value="1"/>
</dbReference>
<evidence type="ECO:0000259" key="7">
    <source>
        <dbReference type="Pfam" id="PF13193"/>
    </source>
</evidence>
<dbReference type="InterPro" id="IPR025110">
    <property type="entry name" value="AMP-bd_C"/>
</dbReference>
<feature type="domain" description="AMP-dependent synthetase/ligase" evidence="6">
    <location>
        <begin position="71"/>
        <end position="453"/>
    </location>
</feature>
<dbReference type="Pfam" id="PF00501">
    <property type="entry name" value="AMP-binding"/>
    <property type="match status" value="1"/>
</dbReference>
<dbReference type="GO" id="GO:0019748">
    <property type="term" value="P:secondary metabolic process"/>
    <property type="evidence" value="ECO:0007669"/>
    <property type="project" value="TreeGrafter"/>
</dbReference>
<protein>
    <submittedName>
        <fullName evidence="8">Adenylate-forming enzyme AfeA</fullName>
    </submittedName>
</protein>
<comment type="pathway">
    <text evidence="1">Secondary metabolite biosynthesis.</text>
</comment>
<proteinExistence type="inferred from homology"/>
<organism evidence="8 9">
    <name type="scientific">Aspergillus niger ATCC 13496</name>
    <dbReference type="NCBI Taxonomy" id="1353008"/>
    <lineage>
        <taxon>Eukaryota</taxon>
        <taxon>Fungi</taxon>
        <taxon>Dikarya</taxon>
        <taxon>Ascomycota</taxon>
        <taxon>Pezizomycotina</taxon>
        <taxon>Eurotiomycetes</taxon>
        <taxon>Eurotiomycetidae</taxon>
        <taxon>Eurotiales</taxon>
        <taxon>Aspergillaceae</taxon>
        <taxon>Aspergillus</taxon>
        <taxon>Aspergillus subgen. Circumdati</taxon>
    </lineage>
</organism>
<dbReference type="Proteomes" id="UP000253845">
    <property type="component" value="Unassembled WGS sequence"/>
</dbReference>
<evidence type="ECO:0000256" key="4">
    <source>
        <dbReference type="ARBA" id="ARBA00022741"/>
    </source>
</evidence>
<evidence type="ECO:0000313" key="8">
    <source>
        <dbReference type="EMBL" id="RDH20276.1"/>
    </source>
</evidence>
<sequence>MSFSVDSVGPELSGHEKAIRSPGFPPTCSSQNPLIFSFTLFFCQFTAPTMESSHSHDVVTFSLDAQIEYDPCKPLFIDPQEPCRFLNATQFRFLVHTLIAGLKAHGLDRGDCVLLHTGNNVLYTALFLAIIGAGGVYMGSNPHSQLQELNHTVSLTHPKWIITEPEGSSTVLTIANKHNLPDDHVLLLDDATITETIRFVHDPSIPPPQNTDKPNLLTLLSHGTSAPLAIPDAATAASTPAALYSTSGTTGLPKAAVLSHASLMAQHTSIAHSPPYPVTRLISLPIFHLFSSLWTHLFPIRYGEPLYLLREFQLPVFLSTVHQYQITETYLVPAMVHMLNQAPATLDVKTRLSSLRYIGVAGAPIDRDSMSAFQDMLHPDACAGQVWGMTECGVVFQQCYPANGRSGQGDLGSIGTVTAGCEARLVSGAEVVKDDEVPGQLYVRGAGLFTGYLGRNESMVDAEGWFDTGDVAYVKNGEYFIVGRTKELIKVRGYQVCPAEIEAVLLQHPLIADVAVIGTCLSDGSSEAPRAYVVRARAPGARVSSDEVYDFARQRLAAYKALDGGVFFVDRIPRTVSGKIQRGKLASMNERRDALAGLLARFKAKDVGGLKGRASVVV</sequence>
<evidence type="ECO:0000256" key="2">
    <source>
        <dbReference type="ARBA" id="ARBA00006432"/>
    </source>
</evidence>
<keyword evidence="5" id="KW-0067">ATP-binding</keyword>
<dbReference type="GO" id="GO:0005524">
    <property type="term" value="F:ATP binding"/>
    <property type="evidence" value="ECO:0007669"/>
    <property type="project" value="UniProtKB-KW"/>
</dbReference>
<dbReference type="Pfam" id="PF13193">
    <property type="entry name" value="AMP-binding_C"/>
    <property type="match status" value="1"/>
</dbReference>
<name>A0A370BXR0_ASPNG</name>
<evidence type="ECO:0000256" key="1">
    <source>
        <dbReference type="ARBA" id="ARBA00005179"/>
    </source>
</evidence>
<evidence type="ECO:0000256" key="3">
    <source>
        <dbReference type="ARBA" id="ARBA00022598"/>
    </source>
</evidence>
<keyword evidence="3" id="KW-0436">Ligase</keyword>
<feature type="domain" description="AMP-binding enzyme C-terminal" evidence="7">
    <location>
        <begin position="500"/>
        <end position="579"/>
    </location>
</feature>
<dbReference type="InterPro" id="IPR045851">
    <property type="entry name" value="AMP-bd_C_sf"/>
</dbReference>
<accession>A0A370BXR0</accession>
<dbReference type="EMBL" id="KZ851915">
    <property type="protein sequence ID" value="RDH20276.1"/>
    <property type="molecule type" value="Genomic_DNA"/>
</dbReference>
<gene>
    <name evidence="8" type="ORF">M747DRAFT_237486</name>
</gene>
<evidence type="ECO:0000256" key="5">
    <source>
        <dbReference type="ARBA" id="ARBA00022840"/>
    </source>
</evidence>
<dbReference type="GO" id="GO:0016405">
    <property type="term" value="F:CoA-ligase activity"/>
    <property type="evidence" value="ECO:0007669"/>
    <property type="project" value="TreeGrafter"/>
</dbReference>